<name>A0A6N4SSC6_CYTH3</name>
<reference evidence="7 8" key="1">
    <citation type="journal article" date="2007" name="Appl. Environ. Microbiol.">
        <title>Genome sequence of the cellulolytic gliding bacterium Cytophaga hutchinsonii.</title>
        <authorList>
            <person name="Xie G."/>
            <person name="Bruce D.C."/>
            <person name="Challacombe J.F."/>
            <person name="Chertkov O."/>
            <person name="Detter J.C."/>
            <person name="Gilna P."/>
            <person name="Han C.S."/>
            <person name="Lucas S."/>
            <person name="Misra M."/>
            <person name="Myers G.L."/>
            <person name="Richardson P."/>
            <person name="Tapia R."/>
            <person name="Thayer N."/>
            <person name="Thompson L.S."/>
            <person name="Brettin T.S."/>
            <person name="Henrissat B."/>
            <person name="Wilson D.B."/>
            <person name="McBride M.J."/>
        </authorList>
    </citation>
    <scope>NUCLEOTIDE SEQUENCE [LARGE SCALE GENOMIC DNA]</scope>
    <source>
        <strain evidence="8">ATCC 33406 / DSM 1761 / CIP 103989 / NBRC 15051 / NCIMB 9469 / D465</strain>
    </source>
</reference>
<evidence type="ECO:0000256" key="4">
    <source>
        <dbReference type="PROSITE-ProRule" id="PRU00473"/>
    </source>
</evidence>
<dbReference type="CDD" id="cd07185">
    <property type="entry name" value="OmpA_C-like"/>
    <property type="match status" value="1"/>
</dbReference>
<evidence type="ECO:0000256" key="3">
    <source>
        <dbReference type="ARBA" id="ARBA00023237"/>
    </source>
</evidence>
<comment type="subcellular location">
    <subcellularLocation>
        <location evidence="1">Cell outer membrane</location>
    </subcellularLocation>
</comment>
<dbReference type="Proteomes" id="UP000001822">
    <property type="component" value="Chromosome"/>
</dbReference>
<dbReference type="InterPro" id="IPR006665">
    <property type="entry name" value="OmpA-like"/>
</dbReference>
<evidence type="ECO:0000256" key="2">
    <source>
        <dbReference type="ARBA" id="ARBA00023136"/>
    </source>
</evidence>
<feature type="domain" description="OmpA-like" evidence="6">
    <location>
        <begin position="308"/>
        <end position="424"/>
    </location>
</feature>
<dbReference type="Gene3D" id="2.60.120.200">
    <property type="match status" value="1"/>
</dbReference>
<proteinExistence type="predicted"/>
<evidence type="ECO:0000313" key="7">
    <source>
        <dbReference type="EMBL" id="ABG59198.1"/>
    </source>
</evidence>
<dbReference type="GO" id="GO:0004553">
    <property type="term" value="F:hydrolase activity, hydrolyzing O-glycosyl compounds"/>
    <property type="evidence" value="ECO:0007669"/>
    <property type="project" value="UniProtKB-ARBA"/>
</dbReference>
<keyword evidence="2 4" id="KW-0472">Membrane</keyword>
<dbReference type="InterPro" id="IPR006690">
    <property type="entry name" value="OMPA-like_CS"/>
</dbReference>
<organism evidence="7 8">
    <name type="scientific">Cytophaga hutchinsonii (strain ATCC 33406 / DSM 1761 / CIP 103989 / NBRC 15051 / NCIMB 9469 / D465)</name>
    <dbReference type="NCBI Taxonomy" id="269798"/>
    <lineage>
        <taxon>Bacteria</taxon>
        <taxon>Pseudomonadati</taxon>
        <taxon>Bacteroidota</taxon>
        <taxon>Cytophagia</taxon>
        <taxon>Cytophagales</taxon>
        <taxon>Cytophagaceae</taxon>
        <taxon>Cytophaga</taxon>
    </lineage>
</organism>
<dbReference type="Gene3D" id="3.30.1330.60">
    <property type="entry name" value="OmpA-like domain"/>
    <property type="match status" value="1"/>
</dbReference>
<keyword evidence="3" id="KW-0998">Cell outer membrane</keyword>
<dbReference type="InterPro" id="IPR013320">
    <property type="entry name" value="ConA-like_dom_sf"/>
</dbReference>
<dbReference type="PRINTS" id="PR01021">
    <property type="entry name" value="OMPADOMAIN"/>
</dbReference>
<feature type="chain" id="PRO_5026736390" evidence="5">
    <location>
        <begin position="23"/>
        <end position="424"/>
    </location>
</feature>
<dbReference type="Pfam" id="PF00691">
    <property type="entry name" value="OmpA"/>
    <property type="match status" value="1"/>
</dbReference>
<dbReference type="SUPFAM" id="SSF49899">
    <property type="entry name" value="Concanavalin A-like lectins/glucanases"/>
    <property type="match status" value="1"/>
</dbReference>
<evidence type="ECO:0000256" key="1">
    <source>
        <dbReference type="ARBA" id="ARBA00004442"/>
    </source>
</evidence>
<evidence type="ECO:0000256" key="5">
    <source>
        <dbReference type="SAM" id="SignalP"/>
    </source>
</evidence>
<accession>A0A6N4SSC6</accession>
<protein>
    <submittedName>
        <fullName evidence="7">Possible outer membrane protein</fullName>
    </submittedName>
</protein>
<dbReference type="PROSITE" id="PS51123">
    <property type="entry name" value="OMPA_2"/>
    <property type="match status" value="1"/>
</dbReference>
<sequence>MKIRSILVTGIISIMITNASFAQKIAAGWVYTYSFDGNAYDVGPNRLHGQMIGGVEAASDRFGRENKALHFNGSDGFIRIPFSANQNLPVSNFAFTVWVYVDKYNDSPYWENLKTSNYSPIFCKTETATNFQYRFGASDKGFYFDGGEEGNSKGIYTSNGVTLMPGKWNMIAVSFNGYVAKYFLNGRLIACENVAAHFVSNNQPLIVGCDFPGQASYFAGKMDDFSIWDKFISEEEVKQIYAVQSKYPFNPPPITVPAVVQDEPVKPAVIENTTVVSTTTILQPADTSKQIKTTKTEIKPKDESVFDVKKGDKIVLKHVLFVQSKDDFLPESYAELDRLVATMNQHPQITIEVSGHTDNQGNRDLNLKLSEERAIKVKDYLVSRGIEAKRINVKGYGPDKPISANDTEEHRRLNRRVEFEIIQM</sequence>
<dbReference type="Pfam" id="PF13385">
    <property type="entry name" value="Laminin_G_3"/>
    <property type="match status" value="1"/>
</dbReference>
<keyword evidence="8" id="KW-1185">Reference proteome</keyword>
<dbReference type="SUPFAM" id="SSF103088">
    <property type="entry name" value="OmpA-like"/>
    <property type="match status" value="1"/>
</dbReference>
<keyword evidence="5" id="KW-0732">Signal</keyword>
<dbReference type="PANTHER" id="PTHR30329:SF21">
    <property type="entry name" value="LIPOPROTEIN YIAD-RELATED"/>
    <property type="match status" value="1"/>
</dbReference>
<feature type="signal peptide" evidence="5">
    <location>
        <begin position="1"/>
        <end position="22"/>
    </location>
</feature>
<dbReference type="GO" id="GO:0005975">
    <property type="term" value="P:carbohydrate metabolic process"/>
    <property type="evidence" value="ECO:0007669"/>
    <property type="project" value="UniProtKB-ARBA"/>
</dbReference>
<dbReference type="EMBL" id="CP000383">
    <property type="protein sequence ID" value="ABG59198.1"/>
    <property type="molecule type" value="Genomic_DNA"/>
</dbReference>
<dbReference type="PROSITE" id="PS01068">
    <property type="entry name" value="OMPA_1"/>
    <property type="match status" value="1"/>
</dbReference>
<gene>
    <name evidence="7" type="primary">yiaD</name>
    <name evidence="7" type="ordered locus">CHU_1932</name>
</gene>
<dbReference type="AlphaFoldDB" id="A0A6N4SSC6"/>
<evidence type="ECO:0000259" key="6">
    <source>
        <dbReference type="PROSITE" id="PS51123"/>
    </source>
</evidence>
<dbReference type="KEGG" id="chu:CHU_1932"/>
<dbReference type="InterPro" id="IPR050330">
    <property type="entry name" value="Bact_OuterMem_StrucFunc"/>
</dbReference>
<dbReference type="PANTHER" id="PTHR30329">
    <property type="entry name" value="STATOR ELEMENT OF FLAGELLAR MOTOR COMPLEX"/>
    <property type="match status" value="1"/>
</dbReference>
<dbReference type="InterPro" id="IPR036737">
    <property type="entry name" value="OmpA-like_sf"/>
</dbReference>
<dbReference type="GO" id="GO:0009279">
    <property type="term" value="C:cell outer membrane"/>
    <property type="evidence" value="ECO:0007669"/>
    <property type="project" value="UniProtKB-SubCell"/>
</dbReference>
<evidence type="ECO:0000313" key="8">
    <source>
        <dbReference type="Proteomes" id="UP000001822"/>
    </source>
</evidence>
<dbReference type="InterPro" id="IPR006664">
    <property type="entry name" value="OMP_bac"/>
</dbReference>